<comment type="function">
    <text evidence="6">Part of ribonuclease P, a protein complex that generates mature tRNA molecules by cleaving their 5'-ends.</text>
</comment>
<dbReference type="InterPro" id="IPR023534">
    <property type="entry name" value="Rof/RNase_P-like"/>
</dbReference>
<dbReference type="InterPro" id="IPR023538">
    <property type="entry name" value="RNP1"/>
</dbReference>
<evidence type="ECO:0000256" key="5">
    <source>
        <dbReference type="ARBA" id="ARBA00022801"/>
    </source>
</evidence>
<proteinExistence type="inferred from homology"/>
<dbReference type="InterPro" id="IPR002730">
    <property type="entry name" value="Rpp29/RNP1"/>
</dbReference>
<organism evidence="7 8">
    <name type="scientific">Candidatus Iainarchaeum sp</name>
    <dbReference type="NCBI Taxonomy" id="3101447"/>
    <lineage>
        <taxon>Archaea</taxon>
        <taxon>Candidatus Iainarchaeota</taxon>
        <taxon>Candidatus Iainarchaeia</taxon>
        <taxon>Candidatus Iainarchaeales</taxon>
        <taxon>Candidatus Iainarchaeaceae</taxon>
        <taxon>Candidatus Iainarchaeum</taxon>
    </lineage>
</organism>
<accession>A0A7J4KTA6</accession>
<protein>
    <recommendedName>
        <fullName evidence="6">Ribonuclease P protein component 1</fullName>
        <shortName evidence="6">RNase P component 1</shortName>
        <ecNumber evidence="6">3.1.26.5</ecNumber>
    </recommendedName>
    <alternativeName>
        <fullName evidence="6">Rpp29</fullName>
    </alternativeName>
</protein>
<dbReference type="GO" id="GO:0030677">
    <property type="term" value="C:ribonuclease P complex"/>
    <property type="evidence" value="ECO:0007669"/>
    <property type="project" value="UniProtKB-UniRule"/>
</dbReference>
<comment type="similarity">
    <text evidence="6">Belongs to the eukaryotic/archaeal RNase P protein component 1 family.</text>
</comment>
<dbReference type="GO" id="GO:0003723">
    <property type="term" value="F:RNA binding"/>
    <property type="evidence" value="ECO:0007669"/>
    <property type="project" value="InterPro"/>
</dbReference>
<dbReference type="AlphaFoldDB" id="A0A7J4KTA6"/>
<dbReference type="InterPro" id="IPR036980">
    <property type="entry name" value="RNase_P/MRP_Rpp29_sf"/>
</dbReference>
<evidence type="ECO:0000256" key="4">
    <source>
        <dbReference type="ARBA" id="ARBA00022759"/>
    </source>
</evidence>
<comment type="subcellular location">
    <subcellularLocation>
        <location evidence="6">Cytoplasm</location>
    </subcellularLocation>
</comment>
<keyword evidence="2 6" id="KW-0819">tRNA processing</keyword>
<dbReference type="EC" id="3.1.26.5" evidence="6"/>
<comment type="subunit">
    <text evidence="6">Consists of a catalytic RNA component and at least 4-5 protein subunits.</text>
</comment>
<dbReference type="SMART" id="SM00538">
    <property type="entry name" value="POP4"/>
    <property type="match status" value="1"/>
</dbReference>
<dbReference type="Pfam" id="PF01868">
    <property type="entry name" value="RNase_P-MRP_p29"/>
    <property type="match status" value="1"/>
</dbReference>
<keyword evidence="3 6" id="KW-0540">Nuclease</keyword>
<dbReference type="GO" id="GO:0004526">
    <property type="term" value="F:ribonuclease P activity"/>
    <property type="evidence" value="ECO:0007669"/>
    <property type="project" value="UniProtKB-UniRule"/>
</dbReference>
<evidence type="ECO:0000256" key="2">
    <source>
        <dbReference type="ARBA" id="ARBA00022694"/>
    </source>
</evidence>
<dbReference type="Gene3D" id="2.30.30.210">
    <property type="entry name" value="Ribonuclease P/MRP, subunit p29"/>
    <property type="match status" value="1"/>
</dbReference>
<dbReference type="HAMAP" id="MF_00754">
    <property type="entry name" value="RNase_P_1"/>
    <property type="match status" value="1"/>
</dbReference>
<comment type="catalytic activity">
    <reaction evidence="6">
        <text>Endonucleolytic cleavage of RNA, removing 5'-extranucleotides from tRNA precursor.</text>
        <dbReference type="EC" id="3.1.26.5"/>
    </reaction>
</comment>
<reference evidence="8" key="1">
    <citation type="journal article" date="2020" name="bioRxiv">
        <title>A rank-normalized archaeal taxonomy based on genome phylogeny resolves widespread incomplete and uneven classifications.</title>
        <authorList>
            <person name="Rinke C."/>
            <person name="Chuvochina M."/>
            <person name="Mussig A.J."/>
            <person name="Chaumeil P.-A."/>
            <person name="Waite D.W."/>
            <person name="Whitman W.B."/>
            <person name="Parks D.H."/>
            <person name="Hugenholtz P."/>
        </authorList>
    </citation>
    <scope>NUCLEOTIDE SEQUENCE [LARGE SCALE GENOMIC DNA]</scope>
</reference>
<evidence type="ECO:0000256" key="3">
    <source>
        <dbReference type="ARBA" id="ARBA00022722"/>
    </source>
</evidence>
<keyword evidence="4 6" id="KW-0255">Endonuclease</keyword>
<gene>
    <name evidence="6" type="primary">rnp1</name>
    <name evidence="7" type="ORF">HA227_03140</name>
</gene>
<dbReference type="EMBL" id="DUFJ01000070">
    <property type="protein sequence ID" value="HIH33223.1"/>
    <property type="molecule type" value="Genomic_DNA"/>
</dbReference>
<dbReference type="SUPFAM" id="SSF101744">
    <property type="entry name" value="Rof/RNase P subunit-like"/>
    <property type="match status" value="1"/>
</dbReference>
<sequence length="100" mass="11884">MKEHNFSLKPENLPMHELNGLKVRVSKSKDANKKSLQGRILWETKKTFEIETRKGVKKTAKRECEFEFEVQGKRVRIEGRLLEARPEDRIKIFAKKMRMV</sequence>
<name>A0A7J4KTA6_9ARCH</name>
<comment type="caution">
    <text evidence="7">The sequence shown here is derived from an EMBL/GenBank/DDBJ whole genome shotgun (WGS) entry which is preliminary data.</text>
</comment>
<keyword evidence="1 6" id="KW-0963">Cytoplasm</keyword>
<evidence type="ECO:0000313" key="7">
    <source>
        <dbReference type="EMBL" id="HIH33223.1"/>
    </source>
</evidence>
<dbReference type="Proteomes" id="UP000527315">
    <property type="component" value="Unassembled WGS sequence"/>
</dbReference>
<dbReference type="GO" id="GO:0005737">
    <property type="term" value="C:cytoplasm"/>
    <property type="evidence" value="ECO:0007669"/>
    <property type="project" value="UniProtKB-SubCell"/>
</dbReference>
<evidence type="ECO:0000313" key="8">
    <source>
        <dbReference type="Proteomes" id="UP000527315"/>
    </source>
</evidence>
<evidence type="ECO:0000256" key="6">
    <source>
        <dbReference type="HAMAP-Rule" id="MF_00754"/>
    </source>
</evidence>
<keyword evidence="5 6" id="KW-0378">Hydrolase</keyword>
<dbReference type="GO" id="GO:0001682">
    <property type="term" value="P:tRNA 5'-leader removal"/>
    <property type="evidence" value="ECO:0007669"/>
    <property type="project" value="UniProtKB-UniRule"/>
</dbReference>
<evidence type="ECO:0000256" key="1">
    <source>
        <dbReference type="ARBA" id="ARBA00022490"/>
    </source>
</evidence>